<dbReference type="OrthoDB" id="6954833at2"/>
<evidence type="ECO:0000313" key="2">
    <source>
        <dbReference type="Proteomes" id="UP000318126"/>
    </source>
</evidence>
<evidence type="ECO:0000313" key="1">
    <source>
        <dbReference type="EMBL" id="TRY13338.1"/>
    </source>
</evidence>
<keyword evidence="2" id="KW-1185">Reference proteome</keyword>
<reference evidence="2" key="1">
    <citation type="submission" date="2019-07" db="EMBL/GenBank/DDBJ databases">
        <title>Shewanella sp. YLB-08 draft genomic sequence.</title>
        <authorList>
            <person name="Yu L."/>
        </authorList>
    </citation>
    <scope>NUCLEOTIDE SEQUENCE [LARGE SCALE GENOMIC DNA]</scope>
    <source>
        <strain evidence="2">JCM 20706</strain>
    </source>
</reference>
<organism evidence="1 2">
    <name type="scientific">Shewanella hanedai</name>
    <name type="common">Alteromonas hanedai</name>
    <dbReference type="NCBI Taxonomy" id="25"/>
    <lineage>
        <taxon>Bacteria</taxon>
        <taxon>Pseudomonadati</taxon>
        <taxon>Pseudomonadota</taxon>
        <taxon>Gammaproteobacteria</taxon>
        <taxon>Alteromonadales</taxon>
        <taxon>Shewanellaceae</taxon>
        <taxon>Shewanella</taxon>
    </lineage>
</organism>
<name>A0A553JLK5_SHEHA</name>
<dbReference type="EMBL" id="VKGK01000020">
    <property type="protein sequence ID" value="TRY13338.1"/>
    <property type="molecule type" value="Genomic_DNA"/>
</dbReference>
<accession>A0A553JLK5</accession>
<dbReference type="Proteomes" id="UP000318126">
    <property type="component" value="Unassembled WGS sequence"/>
</dbReference>
<dbReference type="RefSeq" id="WP_144041176.1">
    <property type="nucleotide sequence ID" value="NZ_BMPL01000081.1"/>
</dbReference>
<comment type="caution">
    <text evidence="1">The sequence shown here is derived from an EMBL/GenBank/DDBJ whole genome shotgun (WGS) entry which is preliminary data.</text>
</comment>
<sequence length="193" mass="22398">MPKIMKKHLVDGAVFSIKIEGGGYTAAQLRDDCQMDFFDIRNESDDWEGINFNNVDVLFCIVVAAHRLLKLFNRDITTQVIVNMRPRILLGLSYSSEKRHTGLPGFDFIEYDNPFNPNVKRVLIEKLDPVKNMDVLYSYEHLGMHGEPEKVMQRLNNYFVDGVNWDVQKSILYPELSPPPKGYERVKYTDVHE</sequence>
<dbReference type="AlphaFoldDB" id="A0A553JLK5"/>
<protein>
    <submittedName>
        <fullName evidence="1">Uncharacterized protein</fullName>
    </submittedName>
</protein>
<proteinExistence type="predicted"/>
<gene>
    <name evidence="1" type="ORF">FN961_15945</name>
</gene>